<dbReference type="InterPro" id="IPR030678">
    <property type="entry name" value="Peptide/Ni-bd"/>
</dbReference>
<dbReference type="Gene3D" id="3.10.105.10">
    <property type="entry name" value="Dipeptide-binding Protein, Domain 3"/>
    <property type="match status" value="1"/>
</dbReference>
<dbReference type="InterPro" id="IPR000914">
    <property type="entry name" value="SBP_5_dom"/>
</dbReference>
<dbReference type="Pfam" id="PF00496">
    <property type="entry name" value="SBP_bac_5"/>
    <property type="match status" value="1"/>
</dbReference>
<feature type="domain" description="Solute-binding protein family 5" evidence="4">
    <location>
        <begin position="86"/>
        <end position="439"/>
    </location>
</feature>
<organism evidence="5 6">
    <name type="scientific">Arboricoccus pini</name>
    <dbReference type="NCBI Taxonomy" id="1963835"/>
    <lineage>
        <taxon>Bacteria</taxon>
        <taxon>Pseudomonadati</taxon>
        <taxon>Pseudomonadota</taxon>
        <taxon>Alphaproteobacteria</taxon>
        <taxon>Geminicoccales</taxon>
        <taxon>Geminicoccaceae</taxon>
        <taxon>Arboricoccus</taxon>
    </lineage>
</organism>
<dbReference type="PROSITE" id="PS51318">
    <property type="entry name" value="TAT"/>
    <property type="match status" value="1"/>
</dbReference>
<evidence type="ECO:0000313" key="5">
    <source>
        <dbReference type="EMBL" id="SNB60703.1"/>
    </source>
</evidence>
<dbReference type="GO" id="GO:0030288">
    <property type="term" value="C:outer membrane-bounded periplasmic space"/>
    <property type="evidence" value="ECO:0007669"/>
    <property type="project" value="UniProtKB-ARBA"/>
</dbReference>
<reference evidence="5 6" key="1">
    <citation type="submission" date="2017-06" db="EMBL/GenBank/DDBJ databases">
        <authorList>
            <person name="Kim H.J."/>
            <person name="Triplett B.A."/>
        </authorList>
    </citation>
    <scope>NUCLEOTIDE SEQUENCE [LARGE SCALE GENOMIC DNA]</scope>
    <source>
        <strain evidence="5 6">B29T1</strain>
    </source>
</reference>
<dbReference type="AlphaFoldDB" id="A0A212QMT4"/>
<dbReference type="Gene3D" id="3.90.76.10">
    <property type="entry name" value="Dipeptide-binding Protein, Domain 1"/>
    <property type="match status" value="1"/>
</dbReference>
<dbReference type="GO" id="GO:1904680">
    <property type="term" value="F:peptide transmembrane transporter activity"/>
    <property type="evidence" value="ECO:0007669"/>
    <property type="project" value="TreeGrafter"/>
</dbReference>
<evidence type="ECO:0000259" key="4">
    <source>
        <dbReference type="Pfam" id="PF00496"/>
    </source>
</evidence>
<evidence type="ECO:0000313" key="6">
    <source>
        <dbReference type="Proteomes" id="UP000197065"/>
    </source>
</evidence>
<dbReference type="Proteomes" id="UP000197065">
    <property type="component" value="Unassembled WGS sequence"/>
</dbReference>
<dbReference type="GO" id="GO:0043190">
    <property type="term" value="C:ATP-binding cassette (ABC) transporter complex"/>
    <property type="evidence" value="ECO:0007669"/>
    <property type="project" value="InterPro"/>
</dbReference>
<gene>
    <name evidence="5" type="ORF">SAMN07250955_10229</name>
</gene>
<dbReference type="EMBL" id="FYEH01000002">
    <property type="protein sequence ID" value="SNB60703.1"/>
    <property type="molecule type" value="Genomic_DNA"/>
</dbReference>
<dbReference type="CDD" id="cd08517">
    <property type="entry name" value="PBP2_NikA_DppA_OppA_like_13"/>
    <property type="match status" value="1"/>
</dbReference>
<dbReference type="OrthoDB" id="9803988at2"/>
<keyword evidence="6" id="KW-1185">Reference proteome</keyword>
<accession>A0A212QMT4</accession>
<dbReference type="PIRSF" id="PIRSF002741">
    <property type="entry name" value="MppA"/>
    <property type="match status" value="1"/>
</dbReference>
<dbReference type="PANTHER" id="PTHR30290">
    <property type="entry name" value="PERIPLASMIC BINDING COMPONENT OF ABC TRANSPORTER"/>
    <property type="match status" value="1"/>
</dbReference>
<dbReference type="InterPro" id="IPR006311">
    <property type="entry name" value="TAT_signal"/>
</dbReference>
<name>A0A212QMT4_9PROT</name>
<dbReference type="PANTHER" id="PTHR30290:SF38">
    <property type="entry name" value="D,D-DIPEPTIDE-BINDING PERIPLASMIC PROTEIN DDPA-RELATED"/>
    <property type="match status" value="1"/>
</dbReference>
<dbReference type="SUPFAM" id="SSF53850">
    <property type="entry name" value="Periplasmic binding protein-like II"/>
    <property type="match status" value="1"/>
</dbReference>
<dbReference type="InterPro" id="IPR039424">
    <property type="entry name" value="SBP_5"/>
</dbReference>
<evidence type="ECO:0000256" key="1">
    <source>
        <dbReference type="ARBA" id="ARBA00004418"/>
    </source>
</evidence>
<comment type="similarity">
    <text evidence="2">Belongs to the bacterial solute-binding protein 5 family.</text>
</comment>
<keyword evidence="3" id="KW-0732">Signal</keyword>
<dbReference type="GO" id="GO:0015833">
    <property type="term" value="P:peptide transport"/>
    <property type="evidence" value="ECO:0007669"/>
    <property type="project" value="TreeGrafter"/>
</dbReference>
<evidence type="ECO:0000256" key="2">
    <source>
        <dbReference type="ARBA" id="ARBA00005695"/>
    </source>
</evidence>
<evidence type="ECO:0000256" key="3">
    <source>
        <dbReference type="ARBA" id="ARBA00022729"/>
    </source>
</evidence>
<protein>
    <submittedName>
        <fullName evidence="5">Peptide/nickel transport system substrate-binding protein</fullName>
    </submittedName>
</protein>
<dbReference type="RefSeq" id="WP_088559920.1">
    <property type="nucleotide sequence ID" value="NZ_FYEH01000002.1"/>
</dbReference>
<dbReference type="Gene3D" id="3.40.190.10">
    <property type="entry name" value="Periplasmic binding protein-like II"/>
    <property type="match status" value="1"/>
</dbReference>
<sequence length="538" mass="59086">MTRSLSRRRLLRTGTAAALGLSLPLRHPSAATTSKGGILKVAADTEPRNLNPAIVASNGVFFVASKVVEPLAEQAFAPNGAPIGQVPRLATGWEGAPDGRSVRLTLRQGVTWHDGQPFDSRDVAFTALEVWRKLQNLGQVVFASLEAVDTPDAATAILRFAQPVPFQLFRNAMPALTSVLPRHLYEGGDIMTNPANKQPVGTGPFRFVEHKEGDYYRLERHVGYWQQDQPYLDGILYRVLPDKGAIAAALETGDIDVAAFSAVSLADIDRLTQQEGMQVDQEGYEALTYQVMIEINHRRKELADVRVRRAIAFAVDRKQVADTIFMGRATPATGPVPRSDAQFFEESVPHYAFDPAMAERMLDEAGYPRGADGKRFSLSLLPAPWFEQTLQMGDYLKQALARIGIEAIITVLDPAAHQQAVYTDHRFDLAIGSPAYRNDPGISTTILYKSGIPAGVPFSNQYGYADTLMDNIIAQAAAATDPIMRITVFQRFQKYAGLQLPIIPVVDFTMLTTARPNVRGIAANPRWAVSNWADTWLA</sequence>
<comment type="subcellular location">
    <subcellularLocation>
        <location evidence="1">Periplasm</location>
    </subcellularLocation>
</comment>
<proteinExistence type="inferred from homology"/>